<reference evidence="2 3" key="1">
    <citation type="submission" date="2018-09" db="EMBL/GenBank/DDBJ databases">
        <title>Alcanivorax profundi sp. nov., isolated from 1000 m-depth seawater of the Mariana Trench.</title>
        <authorList>
            <person name="Liu J."/>
        </authorList>
    </citation>
    <scope>NUCLEOTIDE SEQUENCE [LARGE SCALE GENOMIC DNA]</scope>
    <source>
        <strain evidence="2 3">MTEO17</strain>
    </source>
</reference>
<dbReference type="Proteomes" id="UP000283734">
    <property type="component" value="Unassembled WGS sequence"/>
</dbReference>
<comment type="caution">
    <text evidence="2">The sequence shown here is derived from an EMBL/GenBank/DDBJ whole genome shotgun (WGS) entry which is preliminary data.</text>
</comment>
<evidence type="ECO:0000313" key="3">
    <source>
        <dbReference type="Proteomes" id="UP000283734"/>
    </source>
</evidence>
<proteinExistence type="predicted"/>
<protein>
    <recommendedName>
        <fullName evidence="1">DUF6916 domain-containing protein</fullName>
    </recommendedName>
</protein>
<keyword evidence="3" id="KW-1185">Reference proteome</keyword>
<dbReference type="Pfam" id="PF21880">
    <property type="entry name" value="DUF6916"/>
    <property type="match status" value="1"/>
</dbReference>
<dbReference type="InterPro" id="IPR054209">
    <property type="entry name" value="DUF6916"/>
</dbReference>
<name>A0A418Y2E7_9GAMM</name>
<evidence type="ECO:0000259" key="1">
    <source>
        <dbReference type="Pfam" id="PF21880"/>
    </source>
</evidence>
<accession>A0A418Y2E7</accession>
<feature type="domain" description="DUF6916" evidence="1">
    <location>
        <begin position="4"/>
        <end position="89"/>
    </location>
</feature>
<dbReference type="RefSeq" id="WP_119917427.1">
    <property type="nucleotide sequence ID" value="NZ_CAXGPP010000067.1"/>
</dbReference>
<dbReference type="OrthoDB" id="6079075at2"/>
<sequence>MMVTLEQWKNCEGQVFTLEDGSTLTLAEVSVPSMAEGWECFSLLFAGNQQREQGTVAMRHDAAGELTVFLVPLGPLGSNDGTCYFEAVFNRQVANS</sequence>
<gene>
    <name evidence="2" type="ORF">D4A39_02350</name>
</gene>
<dbReference type="AlphaFoldDB" id="A0A418Y2E7"/>
<evidence type="ECO:0000313" key="2">
    <source>
        <dbReference type="EMBL" id="RJG19714.1"/>
    </source>
</evidence>
<organism evidence="2 3">
    <name type="scientific">Alcanivorax profundi</name>
    <dbReference type="NCBI Taxonomy" id="2338368"/>
    <lineage>
        <taxon>Bacteria</taxon>
        <taxon>Pseudomonadati</taxon>
        <taxon>Pseudomonadota</taxon>
        <taxon>Gammaproteobacteria</taxon>
        <taxon>Oceanospirillales</taxon>
        <taxon>Alcanivoracaceae</taxon>
        <taxon>Alcanivorax</taxon>
    </lineage>
</organism>
<dbReference type="EMBL" id="QYYA01000001">
    <property type="protein sequence ID" value="RJG19714.1"/>
    <property type="molecule type" value="Genomic_DNA"/>
</dbReference>